<evidence type="ECO:0000313" key="4">
    <source>
        <dbReference type="Proteomes" id="UP001306508"/>
    </source>
</evidence>
<feature type="region of interest" description="Disordered" evidence="2">
    <location>
        <begin position="280"/>
        <end position="439"/>
    </location>
</feature>
<evidence type="ECO:0000256" key="2">
    <source>
        <dbReference type="SAM" id="MobiDB-lite"/>
    </source>
</evidence>
<feature type="coiled-coil region" evidence="1">
    <location>
        <begin position="607"/>
        <end position="649"/>
    </location>
</feature>
<evidence type="ECO:0000256" key="1">
    <source>
        <dbReference type="SAM" id="Coils"/>
    </source>
</evidence>
<dbReference type="Proteomes" id="UP001306508">
    <property type="component" value="Unassembled WGS sequence"/>
</dbReference>
<feature type="compositionally biased region" description="Low complexity" evidence="2">
    <location>
        <begin position="282"/>
        <end position="355"/>
    </location>
</feature>
<dbReference type="EMBL" id="JAWIZZ010000040">
    <property type="protein sequence ID" value="KAK5780632.1"/>
    <property type="molecule type" value="Genomic_DNA"/>
</dbReference>
<feature type="compositionally biased region" description="Polar residues" evidence="2">
    <location>
        <begin position="373"/>
        <end position="403"/>
    </location>
</feature>
<proteinExistence type="predicted"/>
<keyword evidence="4" id="KW-1185">Reference proteome</keyword>
<feature type="compositionally biased region" description="Low complexity" evidence="2">
    <location>
        <begin position="414"/>
        <end position="434"/>
    </location>
</feature>
<protein>
    <submittedName>
        <fullName evidence="3">Uncharacterized protein</fullName>
    </submittedName>
</protein>
<dbReference type="AlphaFoldDB" id="A0AAN8A7E6"/>
<sequence>MNEIEFNVLDNQIVAPSTLENTPIPSQSTTFGLLHHQNTVDVFTIRAYNLLSNGAIINSNQLQSTAASPHTTIHTPAALVSNTNIAMKVLTTDEGLLKLNDVNNINENNKLANDNDNNGNNNTINNNNNSATNNNTNNNNNVNNTPDSISTFGSSNTLIHNTYHFNMQLFQKISLIYTAIISSSVVDNIIDKSSSSPKSAIELYQRFMQIIKGLELGFEVSPYAKYFQRLDEHLWQIKNDSELIEDKIWQSITTCIFTVYDPQTGKLINSNNIRVRKNALKNGSNHSSNGIDNNSNNNNNPLIENGNNINSDIIINSHDTSSNHNTSNTPSSNSSNTDDKQNTTLTSNGTSTDTTIPNNTKSKKKYTRKKTTVARQTTGKKTTKNTIQKSIWKNNKNIRTSGNIADDGLLQPHQNQQKSQQQILQNSNQNKSNNGLFGQDGLFSQQLQRRLQTIFMNRDDHVNLSRSLNGYYTQPTSPGTGFDTNLDNNQQLDFNNLVSNGNQNQAFYNLNGPVLNNTTNNNNNNLNSFQHSNNLNGINGTGNNLNNNSWRNKGVDLNAFDGNTMDQMLQLNSNTNVSIENCNNMPNNMDNNNMISTRQNKIDSVIIDNFNKQMKEVFEQIVQEKDQRIMQLERELQSQRQETQWLRRMLIEDIGCVRSMLQDIKKD</sequence>
<accession>A0AAN8A7E6</accession>
<feature type="region of interest" description="Disordered" evidence="2">
    <location>
        <begin position="108"/>
        <end position="148"/>
    </location>
</feature>
<keyword evidence="1" id="KW-0175">Coiled coil</keyword>
<evidence type="ECO:0000313" key="3">
    <source>
        <dbReference type="EMBL" id="KAK5780632.1"/>
    </source>
</evidence>
<comment type="caution">
    <text evidence="3">The sequence shown here is derived from an EMBL/GenBank/DDBJ whole genome shotgun (WGS) entry which is preliminary data.</text>
</comment>
<organism evidence="3 4">
    <name type="scientific">Arxiozyma heterogenica</name>
    <dbReference type="NCBI Taxonomy" id="278026"/>
    <lineage>
        <taxon>Eukaryota</taxon>
        <taxon>Fungi</taxon>
        <taxon>Dikarya</taxon>
        <taxon>Ascomycota</taxon>
        <taxon>Saccharomycotina</taxon>
        <taxon>Saccharomycetes</taxon>
        <taxon>Saccharomycetales</taxon>
        <taxon>Saccharomycetaceae</taxon>
        <taxon>Arxiozyma</taxon>
    </lineage>
</organism>
<feature type="compositionally biased region" description="Low complexity" evidence="2">
    <location>
        <begin position="108"/>
        <end position="145"/>
    </location>
</feature>
<name>A0AAN8A7E6_9SACH</name>
<gene>
    <name evidence="3" type="ORF">RI543_001754</name>
</gene>
<reference evidence="4" key="1">
    <citation type="submission" date="2023-07" db="EMBL/GenBank/DDBJ databases">
        <title>A draft genome of Kazachstania heterogenica Y-27499.</title>
        <authorList>
            <person name="Donic C."/>
            <person name="Kralova J.S."/>
            <person name="Fidel L."/>
            <person name="Ben-Dor S."/>
            <person name="Jung S."/>
        </authorList>
    </citation>
    <scope>NUCLEOTIDE SEQUENCE [LARGE SCALE GENOMIC DNA]</scope>
    <source>
        <strain evidence="4">Y27499</strain>
    </source>
</reference>
<feature type="compositionally biased region" description="Basic residues" evidence="2">
    <location>
        <begin position="361"/>
        <end position="372"/>
    </location>
</feature>